<dbReference type="EMBL" id="JAAMPJ010000013">
    <property type="protein sequence ID" value="NGY64698.1"/>
    <property type="molecule type" value="Genomic_DNA"/>
</dbReference>
<accession>A0A7C9W2C5</accession>
<gene>
    <name evidence="2" type="ORF">G7043_37880</name>
</gene>
<protein>
    <submittedName>
        <fullName evidence="2">DUF3311 domain-containing protein</fullName>
    </submittedName>
</protein>
<dbReference type="InterPro" id="IPR021741">
    <property type="entry name" value="DUF3311"/>
</dbReference>
<evidence type="ECO:0000256" key="1">
    <source>
        <dbReference type="SAM" id="Phobius"/>
    </source>
</evidence>
<comment type="caution">
    <text evidence="2">The sequence shown here is derived from an EMBL/GenBank/DDBJ whole genome shotgun (WGS) entry which is preliminary data.</text>
</comment>
<organism evidence="2 3">
    <name type="scientific">Lentzea alba</name>
    <dbReference type="NCBI Taxonomy" id="2714351"/>
    <lineage>
        <taxon>Bacteria</taxon>
        <taxon>Bacillati</taxon>
        <taxon>Actinomycetota</taxon>
        <taxon>Actinomycetes</taxon>
        <taxon>Pseudonocardiales</taxon>
        <taxon>Pseudonocardiaceae</taxon>
        <taxon>Lentzea</taxon>
    </lineage>
</organism>
<proteinExistence type="predicted"/>
<sequence length="60" mass="6654">MVALLVLPCLTAMAVPLYARAEPRLAGVPFFYWYQFGCLLVTVLCLSVALRLRPSPPEES</sequence>
<keyword evidence="3" id="KW-1185">Reference proteome</keyword>
<name>A0A7C9W2C5_9PSEU</name>
<evidence type="ECO:0000313" key="2">
    <source>
        <dbReference type="EMBL" id="NGY64698.1"/>
    </source>
</evidence>
<feature type="transmembrane region" description="Helical" evidence="1">
    <location>
        <begin position="31"/>
        <end position="50"/>
    </location>
</feature>
<dbReference type="Proteomes" id="UP000481360">
    <property type="component" value="Unassembled WGS sequence"/>
</dbReference>
<reference evidence="2 3" key="1">
    <citation type="submission" date="2020-03" db="EMBL/GenBank/DDBJ databases">
        <title>Isolation and identification of active actinomycetes.</title>
        <authorList>
            <person name="Sun X."/>
        </authorList>
    </citation>
    <scope>NUCLEOTIDE SEQUENCE [LARGE SCALE GENOMIC DNA]</scope>
    <source>
        <strain evidence="2 3">NEAU-D13</strain>
    </source>
</reference>
<dbReference type="AlphaFoldDB" id="A0A7C9W2C5"/>
<keyword evidence="1" id="KW-1133">Transmembrane helix</keyword>
<keyword evidence="1" id="KW-0472">Membrane</keyword>
<dbReference type="Pfam" id="PF11755">
    <property type="entry name" value="DUF3311"/>
    <property type="match status" value="1"/>
</dbReference>
<evidence type="ECO:0000313" key="3">
    <source>
        <dbReference type="Proteomes" id="UP000481360"/>
    </source>
</evidence>
<keyword evidence="1" id="KW-0812">Transmembrane</keyword>